<keyword evidence="4" id="KW-0804">Transcription</keyword>
<dbReference type="InterPro" id="IPR011991">
    <property type="entry name" value="ArsR-like_HTH"/>
</dbReference>
<evidence type="ECO:0000256" key="1">
    <source>
        <dbReference type="ARBA" id="ARBA00009437"/>
    </source>
</evidence>
<evidence type="ECO:0000256" key="4">
    <source>
        <dbReference type="ARBA" id="ARBA00023163"/>
    </source>
</evidence>
<dbReference type="RefSeq" id="WP_182842026.1">
    <property type="nucleotide sequence ID" value="NZ_BAAALP010000012.1"/>
</dbReference>
<evidence type="ECO:0000313" key="6">
    <source>
        <dbReference type="EMBL" id="MBA8949628.1"/>
    </source>
</evidence>
<evidence type="ECO:0000256" key="2">
    <source>
        <dbReference type="ARBA" id="ARBA00023015"/>
    </source>
</evidence>
<sequence length="300" mass="31270">MLDVKRLVLLRDLAEYGTVTAVAELHRVTPSAVSQQLRALEEEAGAVLLHREGRTVRLTATGHALAARCEDVLAALEGAQGAVRALDGRVAGDLRVGCAPSALEPVAAPLVAELARRHPGLRPHLVEDEPETALPRLRRRDLDLVIGYRYRDLGTPLPPGVAAHRLFDDPLVLAVPERLRAAVERDGLGVLADESWISAPEPSTCRTVLLHACRTAGFGPAIRHELANLRAALPLVAAGLGVTILPALMTGSPPPGVALLPSPGRGRVVEAVVRAGGAGHPAVAAALASLRGRGSGRGSG</sequence>
<organism evidence="6 7">
    <name type="scientific">Actinomadura namibiensis</name>
    <dbReference type="NCBI Taxonomy" id="182080"/>
    <lineage>
        <taxon>Bacteria</taxon>
        <taxon>Bacillati</taxon>
        <taxon>Actinomycetota</taxon>
        <taxon>Actinomycetes</taxon>
        <taxon>Streptosporangiales</taxon>
        <taxon>Thermomonosporaceae</taxon>
        <taxon>Actinomadura</taxon>
    </lineage>
</organism>
<proteinExistence type="inferred from homology"/>
<dbReference type="CDD" id="cd00090">
    <property type="entry name" value="HTH_ARSR"/>
    <property type="match status" value="1"/>
</dbReference>
<dbReference type="PANTHER" id="PTHR30346:SF29">
    <property type="entry name" value="LYSR SUBSTRATE-BINDING"/>
    <property type="match status" value="1"/>
</dbReference>
<keyword evidence="7" id="KW-1185">Reference proteome</keyword>
<evidence type="ECO:0000259" key="5">
    <source>
        <dbReference type="PROSITE" id="PS50931"/>
    </source>
</evidence>
<dbReference type="Pfam" id="PF03466">
    <property type="entry name" value="LysR_substrate"/>
    <property type="match status" value="1"/>
</dbReference>
<protein>
    <submittedName>
        <fullName evidence="6">DNA-binding transcriptional LysR family regulator</fullName>
    </submittedName>
</protein>
<dbReference type="PROSITE" id="PS50931">
    <property type="entry name" value="HTH_LYSR"/>
    <property type="match status" value="1"/>
</dbReference>
<accession>A0A7W3LKA8</accession>
<comment type="caution">
    <text evidence="6">The sequence shown here is derived from an EMBL/GenBank/DDBJ whole genome shotgun (WGS) entry which is preliminary data.</text>
</comment>
<dbReference type="SUPFAM" id="SSF46785">
    <property type="entry name" value="Winged helix' DNA-binding domain"/>
    <property type="match status" value="1"/>
</dbReference>
<keyword evidence="3 6" id="KW-0238">DNA-binding</keyword>
<dbReference type="SUPFAM" id="SSF53850">
    <property type="entry name" value="Periplasmic binding protein-like II"/>
    <property type="match status" value="1"/>
</dbReference>
<gene>
    <name evidence="6" type="ORF">HNR61_001226</name>
</gene>
<dbReference type="Gene3D" id="3.40.190.10">
    <property type="entry name" value="Periplasmic binding protein-like II"/>
    <property type="match status" value="2"/>
</dbReference>
<dbReference type="InterPro" id="IPR036390">
    <property type="entry name" value="WH_DNA-bd_sf"/>
</dbReference>
<dbReference type="GO" id="GO:0003700">
    <property type="term" value="F:DNA-binding transcription factor activity"/>
    <property type="evidence" value="ECO:0007669"/>
    <property type="project" value="InterPro"/>
</dbReference>
<dbReference type="GO" id="GO:0032993">
    <property type="term" value="C:protein-DNA complex"/>
    <property type="evidence" value="ECO:0007669"/>
    <property type="project" value="TreeGrafter"/>
</dbReference>
<dbReference type="InterPro" id="IPR000847">
    <property type="entry name" value="LysR_HTH_N"/>
</dbReference>
<dbReference type="Pfam" id="PF00126">
    <property type="entry name" value="HTH_1"/>
    <property type="match status" value="1"/>
</dbReference>
<keyword evidence="2" id="KW-0805">Transcription regulation</keyword>
<evidence type="ECO:0000313" key="7">
    <source>
        <dbReference type="Proteomes" id="UP000572680"/>
    </source>
</evidence>
<feature type="domain" description="HTH lysR-type" evidence="5">
    <location>
        <begin position="2"/>
        <end position="59"/>
    </location>
</feature>
<comment type="similarity">
    <text evidence="1">Belongs to the LysR transcriptional regulatory family.</text>
</comment>
<dbReference type="AlphaFoldDB" id="A0A7W3LKA8"/>
<dbReference type="Gene3D" id="1.10.10.10">
    <property type="entry name" value="Winged helix-like DNA-binding domain superfamily/Winged helix DNA-binding domain"/>
    <property type="match status" value="1"/>
</dbReference>
<name>A0A7W3LKA8_ACTNM</name>
<dbReference type="Proteomes" id="UP000572680">
    <property type="component" value="Unassembled WGS sequence"/>
</dbReference>
<dbReference type="InterPro" id="IPR005119">
    <property type="entry name" value="LysR_subst-bd"/>
</dbReference>
<dbReference type="PANTHER" id="PTHR30346">
    <property type="entry name" value="TRANSCRIPTIONAL DUAL REGULATOR HCAR-RELATED"/>
    <property type="match status" value="1"/>
</dbReference>
<dbReference type="GO" id="GO:0003677">
    <property type="term" value="F:DNA binding"/>
    <property type="evidence" value="ECO:0007669"/>
    <property type="project" value="UniProtKB-KW"/>
</dbReference>
<evidence type="ECO:0000256" key="3">
    <source>
        <dbReference type="ARBA" id="ARBA00023125"/>
    </source>
</evidence>
<reference evidence="6 7" key="1">
    <citation type="submission" date="2020-08" db="EMBL/GenBank/DDBJ databases">
        <title>Genomic Encyclopedia of Type Strains, Phase IV (KMG-IV): sequencing the most valuable type-strain genomes for metagenomic binning, comparative biology and taxonomic classification.</title>
        <authorList>
            <person name="Goeker M."/>
        </authorList>
    </citation>
    <scope>NUCLEOTIDE SEQUENCE [LARGE SCALE GENOMIC DNA]</scope>
    <source>
        <strain evidence="6 7">DSM 44197</strain>
    </source>
</reference>
<dbReference type="EMBL" id="JACJIA010000001">
    <property type="protein sequence ID" value="MBA8949628.1"/>
    <property type="molecule type" value="Genomic_DNA"/>
</dbReference>
<dbReference type="InterPro" id="IPR036388">
    <property type="entry name" value="WH-like_DNA-bd_sf"/>
</dbReference>